<name>A0A7V8FFL6_STEMA</name>
<reference evidence="5" key="1">
    <citation type="journal article" date="2020" name="MBio">
        <title>Horizontal gene transfer to a defensive symbiont with a reduced genome amongst a multipartite beetle microbiome.</title>
        <authorList>
            <person name="Waterworth S.C."/>
            <person name="Florez L.V."/>
            <person name="Rees E.R."/>
            <person name="Hertweck C."/>
            <person name="Kaltenpoth M."/>
            <person name="Kwan J.C."/>
        </authorList>
    </citation>
    <scope>NUCLEOTIDE SEQUENCE [LARGE SCALE GENOMIC DNA]</scope>
</reference>
<dbReference type="PANTHER" id="PTHR30469:SF38">
    <property type="entry name" value="HLYD FAMILY SECRETION PROTEIN"/>
    <property type="match status" value="1"/>
</dbReference>
<organism evidence="4 5">
    <name type="scientific">Stenotrophomonas maltophilia</name>
    <name type="common">Pseudomonas maltophilia</name>
    <name type="synonym">Xanthomonas maltophilia</name>
    <dbReference type="NCBI Taxonomy" id="40324"/>
    <lineage>
        <taxon>Bacteria</taxon>
        <taxon>Pseudomonadati</taxon>
        <taxon>Pseudomonadota</taxon>
        <taxon>Gammaproteobacteria</taxon>
        <taxon>Lysobacterales</taxon>
        <taxon>Lysobacteraceae</taxon>
        <taxon>Stenotrophomonas</taxon>
        <taxon>Stenotrophomonas maltophilia group</taxon>
    </lineage>
</organism>
<comment type="caution">
    <text evidence="4">The sequence shown here is derived from an EMBL/GenBank/DDBJ whole genome shotgun (WGS) entry which is preliminary data.</text>
</comment>
<evidence type="ECO:0000259" key="3">
    <source>
        <dbReference type="Pfam" id="PF25967"/>
    </source>
</evidence>
<feature type="compositionally biased region" description="Low complexity" evidence="1">
    <location>
        <begin position="179"/>
        <end position="194"/>
    </location>
</feature>
<protein>
    <submittedName>
        <fullName evidence="4">Multidrug resistance protein MdtA</fullName>
    </submittedName>
</protein>
<evidence type="ECO:0000313" key="5">
    <source>
        <dbReference type="Proteomes" id="UP000487117"/>
    </source>
</evidence>
<dbReference type="InterPro" id="IPR058792">
    <property type="entry name" value="Beta-barrel_RND_2"/>
</dbReference>
<dbReference type="PANTHER" id="PTHR30469">
    <property type="entry name" value="MULTIDRUG RESISTANCE PROTEIN MDTA"/>
    <property type="match status" value="1"/>
</dbReference>
<dbReference type="GO" id="GO:0015562">
    <property type="term" value="F:efflux transmembrane transporter activity"/>
    <property type="evidence" value="ECO:0007669"/>
    <property type="project" value="TreeGrafter"/>
</dbReference>
<dbReference type="GO" id="GO:1990281">
    <property type="term" value="C:efflux pump complex"/>
    <property type="evidence" value="ECO:0007669"/>
    <property type="project" value="TreeGrafter"/>
</dbReference>
<proteinExistence type="predicted"/>
<evidence type="ECO:0000313" key="4">
    <source>
        <dbReference type="EMBL" id="KAF1014721.1"/>
    </source>
</evidence>
<feature type="region of interest" description="Disordered" evidence="1">
    <location>
        <begin position="175"/>
        <end position="194"/>
    </location>
</feature>
<dbReference type="InterPro" id="IPR058627">
    <property type="entry name" value="MdtA-like_C"/>
</dbReference>
<evidence type="ECO:0000259" key="2">
    <source>
        <dbReference type="Pfam" id="PF25954"/>
    </source>
</evidence>
<feature type="domain" description="Multidrug resistance protein MdtA-like C-terminal permuted SH3" evidence="3">
    <location>
        <begin position="101"/>
        <end position="157"/>
    </location>
</feature>
<dbReference type="Gene3D" id="2.40.420.20">
    <property type="match status" value="1"/>
</dbReference>
<accession>A0A7V8FFL6</accession>
<dbReference type="EMBL" id="WNDS01000003">
    <property type="protein sequence ID" value="KAF1014721.1"/>
    <property type="molecule type" value="Genomic_DNA"/>
</dbReference>
<gene>
    <name evidence="4" type="primary">mdtA_4</name>
    <name evidence="4" type="ORF">GAK31_02208</name>
</gene>
<sequence>MVSAGQTIFNLAADGGREVQIALPETTLRDYAAGQPVQVELWNAPGTLLPGTIREIAAGADAQTRTYATRVSLAPEALANVELGQSARVFSSAGRHGTLRLPLAAVQRGSGGSASVWVVDPQRSTLKAVTVTTGAYGAESVPVLSGVGAGDWVVAAGGHLLRADQAVTAVDRQNRPVLSASSASAPAAAPKGKE</sequence>
<dbReference type="Gene3D" id="2.40.30.170">
    <property type="match status" value="1"/>
</dbReference>
<feature type="domain" description="CusB-like beta-barrel" evidence="2">
    <location>
        <begin position="19"/>
        <end position="74"/>
    </location>
</feature>
<dbReference type="Pfam" id="PF25967">
    <property type="entry name" value="RND-MFP_C"/>
    <property type="match status" value="1"/>
</dbReference>
<evidence type="ECO:0000256" key="1">
    <source>
        <dbReference type="SAM" id="MobiDB-lite"/>
    </source>
</evidence>
<dbReference type="Pfam" id="PF25954">
    <property type="entry name" value="Beta-barrel_RND_2"/>
    <property type="match status" value="1"/>
</dbReference>
<dbReference type="Proteomes" id="UP000487117">
    <property type="component" value="Unassembled WGS sequence"/>
</dbReference>
<dbReference type="AlphaFoldDB" id="A0A7V8FFL6"/>